<feature type="transmembrane region" description="Helical" evidence="9">
    <location>
        <begin position="107"/>
        <end position="125"/>
    </location>
</feature>
<feature type="domain" description="Major facilitator superfamily (MFS) profile" evidence="10">
    <location>
        <begin position="35"/>
        <end position="440"/>
    </location>
</feature>
<feature type="transmembrane region" description="Helical" evidence="9">
    <location>
        <begin position="257"/>
        <end position="277"/>
    </location>
</feature>
<evidence type="ECO:0000313" key="11">
    <source>
        <dbReference type="EMBL" id="MFC0591895.1"/>
    </source>
</evidence>
<feature type="transmembrane region" description="Helical" evidence="9">
    <location>
        <begin position="414"/>
        <end position="435"/>
    </location>
</feature>
<comment type="subcellular location">
    <subcellularLocation>
        <location evidence="1">Cell membrane</location>
        <topology evidence="1">Multi-pass membrane protein</topology>
    </subcellularLocation>
</comment>
<dbReference type="SUPFAM" id="SSF103473">
    <property type="entry name" value="MFS general substrate transporter"/>
    <property type="match status" value="1"/>
</dbReference>
<name>A0ABV6PQ07_9BURK</name>
<dbReference type="Proteomes" id="UP001589834">
    <property type="component" value="Unassembled WGS sequence"/>
</dbReference>
<evidence type="ECO:0000256" key="2">
    <source>
        <dbReference type="ARBA" id="ARBA00022448"/>
    </source>
</evidence>
<evidence type="ECO:0000256" key="6">
    <source>
        <dbReference type="ARBA" id="ARBA00022989"/>
    </source>
</evidence>
<keyword evidence="4 9" id="KW-0812">Transmembrane</keyword>
<dbReference type="RefSeq" id="WP_377480492.1">
    <property type="nucleotide sequence ID" value="NZ_JBHLTN010000007.1"/>
</dbReference>
<feature type="transmembrane region" description="Helical" evidence="9">
    <location>
        <begin position="382"/>
        <end position="408"/>
    </location>
</feature>
<feature type="transmembrane region" description="Helical" evidence="9">
    <location>
        <begin position="207"/>
        <end position="226"/>
    </location>
</feature>
<reference evidence="11 12" key="1">
    <citation type="submission" date="2024-09" db="EMBL/GenBank/DDBJ databases">
        <authorList>
            <person name="Sun Q."/>
            <person name="Mori K."/>
        </authorList>
    </citation>
    <scope>NUCLEOTIDE SEQUENCE [LARGE SCALE GENOMIC DNA]</scope>
    <source>
        <strain evidence="11 12">NCAIM B.02336</strain>
    </source>
</reference>
<keyword evidence="7 9" id="KW-0472">Membrane</keyword>
<dbReference type="InterPro" id="IPR051084">
    <property type="entry name" value="H+-coupled_symporters"/>
</dbReference>
<evidence type="ECO:0000256" key="8">
    <source>
        <dbReference type="SAM" id="MobiDB-lite"/>
    </source>
</evidence>
<feature type="transmembrane region" description="Helical" evidence="9">
    <location>
        <begin position="324"/>
        <end position="342"/>
    </location>
</feature>
<evidence type="ECO:0000313" key="12">
    <source>
        <dbReference type="Proteomes" id="UP001589834"/>
    </source>
</evidence>
<evidence type="ECO:0000256" key="4">
    <source>
        <dbReference type="ARBA" id="ARBA00022692"/>
    </source>
</evidence>
<gene>
    <name evidence="11" type="ORF">ACFFGG_04930</name>
</gene>
<dbReference type="Gene3D" id="1.20.1250.20">
    <property type="entry name" value="MFS general substrate transporter like domains"/>
    <property type="match status" value="1"/>
</dbReference>
<feature type="transmembrane region" description="Helical" evidence="9">
    <location>
        <begin position="172"/>
        <end position="195"/>
    </location>
</feature>
<feature type="transmembrane region" description="Helical" evidence="9">
    <location>
        <begin position="289"/>
        <end position="312"/>
    </location>
</feature>
<dbReference type="EMBL" id="JBHLTN010000007">
    <property type="protein sequence ID" value="MFC0591895.1"/>
    <property type="molecule type" value="Genomic_DNA"/>
</dbReference>
<dbReference type="Pfam" id="PF00083">
    <property type="entry name" value="Sugar_tr"/>
    <property type="match status" value="2"/>
</dbReference>
<keyword evidence="2" id="KW-0813">Transport</keyword>
<feature type="transmembrane region" description="Helical" evidence="9">
    <location>
        <begin position="348"/>
        <end position="370"/>
    </location>
</feature>
<comment type="caution">
    <text evidence="11">The sequence shown here is derived from an EMBL/GenBank/DDBJ whole genome shotgun (WGS) entry which is preliminary data.</text>
</comment>
<evidence type="ECO:0000259" key="10">
    <source>
        <dbReference type="PROSITE" id="PS50850"/>
    </source>
</evidence>
<protein>
    <submittedName>
        <fullName evidence="11">MFS transporter</fullName>
    </submittedName>
</protein>
<dbReference type="InterPro" id="IPR020846">
    <property type="entry name" value="MFS_dom"/>
</dbReference>
<dbReference type="PANTHER" id="PTHR43528">
    <property type="entry name" value="ALPHA-KETOGLUTARATE PERMEASE"/>
    <property type="match status" value="1"/>
</dbReference>
<proteinExistence type="predicted"/>
<evidence type="ECO:0000256" key="3">
    <source>
        <dbReference type="ARBA" id="ARBA00022475"/>
    </source>
</evidence>
<dbReference type="PROSITE" id="PS00217">
    <property type="entry name" value="SUGAR_TRANSPORT_2"/>
    <property type="match status" value="1"/>
</dbReference>
<accession>A0ABV6PQ07</accession>
<keyword evidence="6 9" id="KW-1133">Transmembrane helix</keyword>
<evidence type="ECO:0000256" key="9">
    <source>
        <dbReference type="SAM" id="Phobius"/>
    </source>
</evidence>
<dbReference type="InterPro" id="IPR005828">
    <property type="entry name" value="MFS_sugar_transport-like"/>
</dbReference>
<organism evidence="11 12">
    <name type="scientific">Ottowia pentelensis</name>
    <dbReference type="NCBI Taxonomy" id="511108"/>
    <lineage>
        <taxon>Bacteria</taxon>
        <taxon>Pseudomonadati</taxon>
        <taxon>Pseudomonadota</taxon>
        <taxon>Betaproteobacteria</taxon>
        <taxon>Burkholderiales</taxon>
        <taxon>Comamonadaceae</taxon>
        <taxon>Ottowia</taxon>
    </lineage>
</organism>
<evidence type="ECO:0000256" key="5">
    <source>
        <dbReference type="ARBA" id="ARBA00022847"/>
    </source>
</evidence>
<sequence length="446" mass="46654">MTTGSVPVGSKAPSIPAQRPGGATAHAAPRASPSIVAATVAGNALEFFDFTTYAFFAVYIGETFFPTHDPLVSVLLSVAVFGVGFITRPLGGLFIGAFADRVGRKPAMLLTIGLITVGTLGMALTPSYASIGMAAPLIVIACRLIQGFALGGEVGPSSSYLIEIAPPGRRGLYGSWQLASQGIASLAAGIVGVALTLALSKEQMLAWGWRVPFMLGLALIPIAIFLRRHMPESLEHGAPGEAVKNPLVEIRNHIRPIVLALMLILGTTISTYAAIYMTTYAVTTLKLSAVIGMMATVVFGLSTWVGSLLGGWLSDLYGRKPVMLWSRVAIVVLTYPVFALLINHPSIGTLLLASVTLSGLTAIGGAPSLVAIPELFPSHVRALGLSIAYAFGVAFFGGTAQIVITWLLKVTGNPAAPALYVVPTSVITVIAILLMRETGKDRVLQH</sequence>
<feature type="transmembrane region" description="Helical" evidence="9">
    <location>
        <begin position="71"/>
        <end position="95"/>
    </location>
</feature>
<dbReference type="PROSITE" id="PS50850">
    <property type="entry name" value="MFS"/>
    <property type="match status" value="1"/>
</dbReference>
<keyword evidence="3" id="KW-1003">Cell membrane</keyword>
<feature type="region of interest" description="Disordered" evidence="8">
    <location>
        <begin position="1"/>
        <end position="26"/>
    </location>
</feature>
<keyword evidence="5" id="KW-0769">Symport</keyword>
<dbReference type="PROSITE" id="PS00216">
    <property type="entry name" value="SUGAR_TRANSPORT_1"/>
    <property type="match status" value="2"/>
</dbReference>
<dbReference type="InterPro" id="IPR005829">
    <property type="entry name" value="Sugar_transporter_CS"/>
</dbReference>
<dbReference type="InterPro" id="IPR036259">
    <property type="entry name" value="MFS_trans_sf"/>
</dbReference>
<dbReference type="PANTHER" id="PTHR43528:SF3">
    <property type="entry name" value="CITRATE-PROTON SYMPORTER"/>
    <property type="match status" value="1"/>
</dbReference>
<evidence type="ECO:0000256" key="7">
    <source>
        <dbReference type="ARBA" id="ARBA00023136"/>
    </source>
</evidence>
<evidence type="ECO:0000256" key="1">
    <source>
        <dbReference type="ARBA" id="ARBA00004651"/>
    </source>
</evidence>
<keyword evidence="12" id="KW-1185">Reference proteome</keyword>